<keyword evidence="2" id="KW-1185">Reference proteome</keyword>
<dbReference type="eggNOG" id="ENOG5033GEI">
    <property type="taxonomic scope" value="Bacteria"/>
</dbReference>
<proteinExistence type="predicted"/>
<reference evidence="1 2" key="1">
    <citation type="submission" date="2009-02" db="EMBL/GenBank/DDBJ databases">
        <title>The Genome Sequence of Oxalobacter formigenes OXCC13.</title>
        <authorList>
            <consortium name="The Broad Institute Genome Sequencing Platform"/>
            <person name="Ward D."/>
            <person name="Young S.K."/>
            <person name="Kodira C.D."/>
            <person name="Zeng Q."/>
            <person name="Koehrsen M."/>
            <person name="Alvarado L."/>
            <person name="Berlin A."/>
            <person name="Borenstein D."/>
            <person name="Chen Z."/>
            <person name="Engels R."/>
            <person name="Freedman E."/>
            <person name="Gellesch M."/>
            <person name="Goldberg J."/>
            <person name="Griggs A."/>
            <person name="Gujja S."/>
            <person name="Heiman D."/>
            <person name="Hepburn T."/>
            <person name="Howarth C."/>
            <person name="Jen D."/>
            <person name="Larson L."/>
            <person name="Lewis B."/>
            <person name="Mehta T."/>
            <person name="Park D."/>
            <person name="Pearson M."/>
            <person name="Roberts A."/>
            <person name="Saif S."/>
            <person name="Shea T."/>
            <person name="Shenoy N."/>
            <person name="Sisk P."/>
            <person name="Stolte C."/>
            <person name="Sykes S."/>
            <person name="Walk T."/>
            <person name="White J."/>
            <person name="Yandava C."/>
            <person name="Allison M.J."/>
            <person name="Lander E."/>
            <person name="Nusbaum C."/>
            <person name="Galagan J."/>
            <person name="Birren B."/>
        </authorList>
    </citation>
    <scope>NUCLEOTIDE SEQUENCE [LARGE SCALE GENOMIC DNA]</scope>
    <source>
        <strain evidence="1 2">OXCC13</strain>
    </source>
</reference>
<dbReference type="HOGENOM" id="CLU_098184_0_0_4"/>
<evidence type="ECO:0000313" key="2">
    <source>
        <dbReference type="Proteomes" id="UP000005089"/>
    </source>
</evidence>
<sequence>MGINNGKSGKTVSVAGIEALFSEFEALYGGRFADMWRGTDIAYVKSLWAKALSGLTLREVRFGLDQCRFKPWPPSLPEFLGLCRPPPDPEKAFVVAQRLISCRQYGEDVWPDKALYWAAVEFGFFDLRSMSWQLAKNRWSRLWLEKRDMEAVLPPVPKASLKLVPPGQSLTDAVTAKKHLARLKRLTMGTVERDVGDE</sequence>
<name>C3X8S4_OXAFO</name>
<dbReference type="RefSeq" id="WP_005880200.1">
    <property type="nucleotide sequence ID" value="NZ_CP019430.1"/>
</dbReference>
<dbReference type="EMBL" id="GG658170">
    <property type="protein sequence ID" value="EEO29600.1"/>
    <property type="molecule type" value="Genomic_DNA"/>
</dbReference>
<dbReference type="OrthoDB" id="8946427at2"/>
<accession>C3X8S4</accession>
<dbReference type="AlphaFoldDB" id="C3X8S4"/>
<dbReference type="Proteomes" id="UP000005089">
    <property type="component" value="Unassembled WGS sequence"/>
</dbReference>
<evidence type="ECO:0000313" key="1">
    <source>
        <dbReference type="EMBL" id="EEO29600.1"/>
    </source>
</evidence>
<organism evidence="1 2">
    <name type="scientific">Oxalobacter formigenes OXCC13</name>
    <dbReference type="NCBI Taxonomy" id="556269"/>
    <lineage>
        <taxon>Bacteria</taxon>
        <taxon>Pseudomonadati</taxon>
        <taxon>Pseudomonadota</taxon>
        <taxon>Betaproteobacteria</taxon>
        <taxon>Burkholderiales</taxon>
        <taxon>Oxalobacteraceae</taxon>
        <taxon>Oxalobacter</taxon>
    </lineage>
</organism>
<gene>
    <name evidence="1" type="ORF">OFBG_00628</name>
</gene>
<protein>
    <submittedName>
        <fullName evidence="1">Uncharacterized protein</fullName>
    </submittedName>
</protein>
<dbReference type="GeneID" id="77135461"/>